<gene>
    <name evidence="1" type="ORF">VIS19158_04841</name>
</gene>
<organism evidence="1 2">
    <name type="scientific">Vibrio scophthalmi LMG 19158</name>
    <dbReference type="NCBI Taxonomy" id="870967"/>
    <lineage>
        <taxon>Bacteria</taxon>
        <taxon>Pseudomonadati</taxon>
        <taxon>Pseudomonadota</taxon>
        <taxon>Gammaproteobacteria</taxon>
        <taxon>Vibrionales</taxon>
        <taxon>Vibrionaceae</taxon>
        <taxon>Vibrio</taxon>
    </lineage>
</organism>
<sequence>MRKQRLGCGYMGFDNRIPYPVSRCFDGFMLVSDDALKEEYARYTPIPCPMCNAKRFVKSYVAEKLWLSGYQSLSPTRSSASIEEALNGWSANSKRMGMRFYRAGRRQAIRETKLTKQIVNKRNGL</sequence>
<evidence type="ECO:0000313" key="1">
    <source>
        <dbReference type="EMBL" id="EGU38814.1"/>
    </source>
</evidence>
<reference evidence="1 2" key="1">
    <citation type="journal article" date="2012" name="Int. J. Syst. Evol. Microbiol.">
        <title>Vibrio caribbeanicus sp. nov., isolated from the marine sponge Scleritoderma cyanea.</title>
        <authorList>
            <person name="Hoffmann M."/>
            <person name="Monday S.R."/>
            <person name="Allard M.W."/>
            <person name="Strain E.A."/>
            <person name="Whittaker P."/>
            <person name="Naum M."/>
            <person name="McCarthy P.J."/>
            <person name="Lopez J.V."/>
            <person name="Fischer M."/>
            <person name="Brown E.W."/>
        </authorList>
    </citation>
    <scope>NUCLEOTIDE SEQUENCE [LARGE SCALE GENOMIC DNA]</scope>
    <source>
        <strain evidence="1 2">LMG 19158</strain>
    </source>
</reference>
<dbReference type="Proteomes" id="UP000004349">
    <property type="component" value="Unassembled WGS sequence"/>
</dbReference>
<protein>
    <submittedName>
        <fullName evidence="1">Uncharacterized protein</fullName>
    </submittedName>
</protein>
<dbReference type="AlphaFoldDB" id="F9RLQ6"/>
<comment type="caution">
    <text evidence="1">The sequence shown here is derived from an EMBL/GenBank/DDBJ whole genome shotgun (WGS) entry which is preliminary data.</text>
</comment>
<dbReference type="RefSeq" id="WP_005594275.1">
    <property type="nucleotide sequence ID" value="NZ_AFWE01000074.1"/>
</dbReference>
<name>F9RLQ6_9VIBR</name>
<evidence type="ECO:0000313" key="2">
    <source>
        <dbReference type="Proteomes" id="UP000004349"/>
    </source>
</evidence>
<accession>F9RLQ6</accession>
<proteinExistence type="predicted"/>
<dbReference type="EMBL" id="AFWE01000074">
    <property type="protein sequence ID" value="EGU38814.1"/>
    <property type="molecule type" value="Genomic_DNA"/>
</dbReference>